<dbReference type="InterPro" id="IPR029063">
    <property type="entry name" value="SAM-dependent_MTases_sf"/>
</dbReference>
<keyword evidence="9" id="KW-1185">Reference proteome</keyword>
<dbReference type="GO" id="GO:0005737">
    <property type="term" value="C:cytoplasm"/>
    <property type="evidence" value="ECO:0007669"/>
    <property type="project" value="UniProtKB-SubCell"/>
</dbReference>
<evidence type="ECO:0000313" key="8">
    <source>
        <dbReference type="EMBL" id="ENH98336.1"/>
    </source>
</evidence>
<feature type="binding site" evidence="7">
    <location>
        <position position="52"/>
    </location>
    <ligand>
        <name>S-adenosyl-L-methionine</name>
        <dbReference type="ChEBI" id="CHEBI:59789"/>
    </ligand>
</feature>
<dbReference type="Gene3D" id="1.10.150.170">
    <property type="entry name" value="Putative methyltransferase TM0872, insert domain"/>
    <property type="match status" value="1"/>
</dbReference>
<keyword evidence="4 7" id="KW-0489">Methyltransferase</keyword>
<protein>
    <recommendedName>
        <fullName evidence="7">Ribosomal RNA small subunit methyltransferase H</fullName>
        <ecNumber evidence="7">2.1.1.199</ecNumber>
    </recommendedName>
    <alternativeName>
        <fullName evidence="7">16S rRNA m(4)C1402 methyltransferase</fullName>
    </alternativeName>
    <alternativeName>
        <fullName evidence="7">rRNA (cytosine-N(4)-)-methyltransferase RsmH</fullName>
    </alternativeName>
</protein>
<feature type="binding site" evidence="7">
    <location>
        <position position="79"/>
    </location>
    <ligand>
        <name>S-adenosyl-L-methionine</name>
        <dbReference type="ChEBI" id="CHEBI:59789"/>
    </ligand>
</feature>
<comment type="caution">
    <text evidence="8">The sequence shown here is derived from an EMBL/GenBank/DDBJ whole genome shotgun (WGS) entry which is preliminary data.</text>
</comment>
<evidence type="ECO:0000256" key="7">
    <source>
        <dbReference type="HAMAP-Rule" id="MF_01007"/>
    </source>
</evidence>
<dbReference type="InterPro" id="IPR002903">
    <property type="entry name" value="RsmH"/>
</dbReference>
<keyword evidence="3 7" id="KW-0698">rRNA processing</keyword>
<organism evidence="8 9">
    <name type="scientific">Gracilibacillus halophilus YIM-C55.5</name>
    <dbReference type="NCBI Taxonomy" id="1308866"/>
    <lineage>
        <taxon>Bacteria</taxon>
        <taxon>Bacillati</taxon>
        <taxon>Bacillota</taxon>
        <taxon>Bacilli</taxon>
        <taxon>Bacillales</taxon>
        <taxon>Bacillaceae</taxon>
        <taxon>Gracilibacillus</taxon>
    </lineage>
</organism>
<dbReference type="EMBL" id="APML01000004">
    <property type="protein sequence ID" value="ENH98336.1"/>
    <property type="molecule type" value="Genomic_DNA"/>
</dbReference>
<accession>N4WZ69</accession>
<dbReference type="GO" id="GO:0070475">
    <property type="term" value="P:rRNA base methylation"/>
    <property type="evidence" value="ECO:0007669"/>
    <property type="project" value="UniProtKB-UniRule"/>
</dbReference>
<comment type="similarity">
    <text evidence="1 7">Belongs to the methyltransferase superfamily. RsmH family.</text>
</comment>
<dbReference type="HAMAP" id="MF_01007">
    <property type="entry name" value="16SrRNA_methyltr_H"/>
    <property type="match status" value="1"/>
</dbReference>
<reference evidence="8 9" key="1">
    <citation type="submission" date="2013-03" db="EMBL/GenBank/DDBJ databases">
        <title>Draft genome sequence of Gracibacillus halophilus YIM-C55.5, a moderately halophilic and thermophilic organism from the Xiaochaidamu salt lake.</title>
        <authorList>
            <person name="Sugumar T."/>
            <person name="Polireddy D.R."/>
            <person name="Antony A."/>
            <person name="Madhava Y.R."/>
            <person name="Sivakumar N."/>
        </authorList>
    </citation>
    <scope>NUCLEOTIDE SEQUENCE [LARGE SCALE GENOMIC DNA]</scope>
    <source>
        <strain evidence="8 9">YIM-C55.5</strain>
    </source>
</reference>
<dbReference type="AlphaFoldDB" id="N4WZ69"/>
<dbReference type="Proteomes" id="UP000012283">
    <property type="component" value="Unassembled WGS sequence"/>
</dbReference>
<dbReference type="Pfam" id="PF01795">
    <property type="entry name" value="Methyltransf_5"/>
    <property type="match status" value="1"/>
</dbReference>
<evidence type="ECO:0000256" key="4">
    <source>
        <dbReference type="ARBA" id="ARBA00022603"/>
    </source>
</evidence>
<evidence type="ECO:0000256" key="5">
    <source>
        <dbReference type="ARBA" id="ARBA00022679"/>
    </source>
</evidence>
<dbReference type="STRING" id="1308866.J416_01314"/>
<proteinExistence type="inferred from homology"/>
<feature type="binding site" evidence="7">
    <location>
        <position position="100"/>
    </location>
    <ligand>
        <name>S-adenosyl-L-methionine</name>
        <dbReference type="ChEBI" id="CHEBI:59789"/>
    </ligand>
</feature>
<dbReference type="PIRSF" id="PIRSF004486">
    <property type="entry name" value="MraW"/>
    <property type="match status" value="1"/>
</dbReference>
<dbReference type="OrthoDB" id="9806637at2"/>
<dbReference type="RefSeq" id="WP_003463195.1">
    <property type="nucleotide sequence ID" value="NZ_APML01000004.1"/>
</dbReference>
<keyword evidence="2 7" id="KW-0963">Cytoplasm</keyword>
<name>N4WZ69_9BACI</name>
<evidence type="ECO:0000256" key="3">
    <source>
        <dbReference type="ARBA" id="ARBA00022552"/>
    </source>
</evidence>
<dbReference type="Gene3D" id="3.40.50.150">
    <property type="entry name" value="Vaccinia Virus protein VP39"/>
    <property type="match status" value="1"/>
</dbReference>
<dbReference type="InterPro" id="IPR023397">
    <property type="entry name" value="SAM-dep_MeTrfase_MraW_recog"/>
</dbReference>
<evidence type="ECO:0000313" key="9">
    <source>
        <dbReference type="Proteomes" id="UP000012283"/>
    </source>
</evidence>
<gene>
    <name evidence="7" type="primary">rsmH</name>
    <name evidence="8" type="ORF">J416_01314</name>
</gene>
<dbReference type="PATRIC" id="fig|1308866.3.peg.266"/>
<comment type="function">
    <text evidence="7">Specifically methylates the N4 position of cytidine in position 1402 (C1402) of 16S rRNA.</text>
</comment>
<evidence type="ECO:0000256" key="1">
    <source>
        <dbReference type="ARBA" id="ARBA00010396"/>
    </source>
</evidence>
<keyword evidence="5 7" id="KW-0808">Transferase</keyword>
<comment type="catalytic activity">
    <reaction evidence="7">
        <text>cytidine(1402) in 16S rRNA + S-adenosyl-L-methionine = N(4)-methylcytidine(1402) in 16S rRNA + S-adenosyl-L-homocysteine + H(+)</text>
        <dbReference type="Rhea" id="RHEA:42928"/>
        <dbReference type="Rhea" id="RHEA-COMP:10286"/>
        <dbReference type="Rhea" id="RHEA-COMP:10287"/>
        <dbReference type="ChEBI" id="CHEBI:15378"/>
        <dbReference type="ChEBI" id="CHEBI:57856"/>
        <dbReference type="ChEBI" id="CHEBI:59789"/>
        <dbReference type="ChEBI" id="CHEBI:74506"/>
        <dbReference type="ChEBI" id="CHEBI:82748"/>
        <dbReference type="EC" id="2.1.1.199"/>
    </reaction>
</comment>
<dbReference type="SUPFAM" id="SSF53335">
    <property type="entry name" value="S-adenosyl-L-methionine-dependent methyltransferases"/>
    <property type="match status" value="1"/>
</dbReference>
<dbReference type="FunFam" id="1.10.150.170:FF:000001">
    <property type="entry name" value="Ribosomal RNA small subunit methyltransferase H"/>
    <property type="match status" value="1"/>
</dbReference>
<keyword evidence="6 7" id="KW-0949">S-adenosyl-L-methionine</keyword>
<dbReference type="GO" id="GO:0071424">
    <property type="term" value="F:rRNA (cytosine-N4-)-methyltransferase activity"/>
    <property type="evidence" value="ECO:0007669"/>
    <property type="project" value="UniProtKB-UniRule"/>
</dbReference>
<dbReference type="SUPFAM" id="SSF81799">
    <property type="entry name" value="Putative methyltransferase TM0872, insert domain"/>
    <property type="match status" value="1"/>
</dbReference>
<dbReference type="eggNOG" id="COG0275">
    <property type="taxonomic scope" value="Bacteria"/>
</dbReference>
<dbReference type="EC" id="2.1.1.199" evidence="7"/>
<dbReference type="PANTHER" id="PTHR11265:SF0">
    <property type="entry name" value="12S RRNA N4-METHYLCYTIDINE METHYLTRANSFERASE"/>
    <property type="match status" value="1"/>
</dbReference>
<dbReference type="NCBIfam" id="TIGR00006">
    <property type="entry name" value="16S rRNA (cytosine(1402)-N(4))-methyltransferase RsmH"/>
    <property type="match status" value="1"/>
</dbReference>
<feature type="binding site" evidence="7">
    <location>
        <position position="107"/>
    </location>
    <ligand>
        <name>S-adenosyl-L-methionine</name>
        <dbReference type="ChEBI" id="CHEBI:59789"/>
    </ligand>
</feature>
<dbReference type="PANTHER" id="PTHR11265">
    <property type="entry name" value="S-ADENOSYL-METHYLTRANSFERASE MRAW"/>
    <property type="match status" value="1"/>
</dbReference>
<comment type="subcellular location">
    <subcellularLocation>
        <location evidence="7">Cytoplasm</location>
    </subcellularLocation>
</comment>
<feature type="binding site" evidence="7">
    <location>
        <begin position="32"/>
        <end position="34"/>
    </location>
    <ligand>
        <name>S-adenosyl-L-methionine</name>
        <dbReference type="ChEBI" id="CHEBI:59789"/>
    </ligand>
</feature>
<evidence type="ECO:0000256" key="6">
    <source>
        <dbReference type="ARBA" id="ARBA00022691"/>
    </source>
</evidence>
<sequence>MFDHETVLKQEAVDGLNLRSDGTYIDCTLGGGGHAEAIIAQLDSSGELIAFDQDEVALQAAEKRLKGYQTEPILIKRNFRYLKEELAKRSIDKVDGILFDLGVSSPQLDQPERGFSYQHDAPLDMRMNQNSSLTAATVVNEWSYQQLVFIFTKYGEEKFSKQIARKIEAKRKQQLITTTFELVDVIKEAIPAPARRKGGHPAKRIFQALRIAVNDELQAFQEALDQAGEIIGRHGRIAVISFHSLEDRICKQTFKKWSTPPPLPKQIPVIPDEYQPPFQFINKKPIIPGEIETEHNRRSRSAKLRIVERIAE</sequence>
<evidence type="ECO:0000256" key="2">
    <source>
        <dbReference type="ARBA" id="ARBA00022490"/>
    </source>
</evidence>